<feature type="compositionally biased region" description="Low complexity" evidence="1">
    <location>
        <begin position="554"/>
        <end position="572"/>
    </location>
</feature>
<dbReference type="GO" id="GO:0006302">
    <property type="term" value="P:double-strand break repair"/>
    <property type="evidence" value="ECO:0007669"/>
    <property type="project" value="InterPro"/>
</dbReference>
<dbReference type="InterPro" id="IPR038892">
    <property type="entry name" value="SMCHD1"/>
</dbReference>
<feature type="region of interest" description="Disordered" evidence="1">
    <location>
        <begin position="520"/>
        <end position="574"/>
    </location>
</feature>
<gene>
    <name evidence="2" type="ORF">HXX76_009384</name>
</gene>
<reference evidence="2" key="1">
    <citation type="journal article" date="2020" name="bioRxiv">
        <title>Comparative genomics of Chlamydomonas.</title>
        <authorList>
            <person name="Craig R.J."/>
            <person name="Hasan A.R."/>
            <person name="Ness R.W."/>
            <person name="Keightley P.D."/>
        </authorList>
    </citation>
    <scope>NUCLEOTIDE SEQUENCE</scope>
    <source>
        <strain evidence="2">SAG 7.73</strain>
    </source>
</reference>
<dbReference type="PANTHER" id="PTHR22640:SF2">
    <property type="entry name" value="STRUCTURAL MAINTENANCE OF CHROMOSOMES FLEXIBLE HINGE DOMAIN-CONTAINING PROTEIN 1"/>
    <property type="match status" value="1"/>
</dbReference>
<evidence type="ECO:0000256" key="1">
    <source>
        <dbReference type="SAM" id="MobiDB-lite"/>
    </source>
</evidence>
<accession>A0A835W0R8</accession>
<feature type="region of interest" description="Disordered" evidence="1">
    <location>
        <begin position="407"/>
        <end position="460"/>
    </location>
</feature>
<sequence length="1037" mass="109289">MPLPTDPQGRCKLVQVTCKELSELRLSVALQDSAGRQLTAPVRFRLRASPVLGLGQPREVTSTAAGQLALPHLRVGAGDSQWRESPKLLVLEPCSENAASSPALCIYVRVEPGRYPSKIGLHAPVHAADGSAADQAAVPRAVPPWLPLEFEVAILSADGSALPAQGLQHLELVYEYCEDEAEGGAEGTPWLPCNLEGLAQPQRLQPVQLDTGSGGDEGAPAGFRAAARTLQLPPKPGVLWRLMVRYQVTEAGAPELLLSMEVVRFRVEAAPPCVLGLDQESQAVLRELQRERRRVRKVEDLVTESIPPICGGLLDMWGNPAGALGVACRVELVARPQRPQQPQPPHDRRVAAAPRVPQPQPAATVVVEHASGAFKISRPTSVARGLQAGTNYDVVLQLQVAADGQAGHAGIQPTQTGTAGKRKRLQSRGTADAAADTANDSDTGAAAAEAAAAGPSGSGGAAIGDAVAHQAAPPDRHLPDALERVPPVLLFTLIVVTANSAQLTGEIEDIKARAEALEARESTAKANTDKAEKTLRAASGEQRRHEQKLREELQAQGQIPQSPAAAAGPAGQEPTGFEAMAEARIAELNQQLEGGLTAASPLEAGRVDLREDAQAIQAFQDRFGGRAGVLGLLCMLGRAERDDTARALAALGYDPLLAVCEREEVAQQVRQEMSGEVGRGRLRRGLHTWTLDCLDCAHLYDLRGEAGVARNHPQAPLVLDRGHLDLLERLPAGSVPVGFAANLIHMTPELARSRVMVTSANGGQVQATLRQTLWLRVFGNALVFRTGAEVLAFREQARASGVAVTAKLISLDLRADYNVRGPGVARSLLPVPEPSHRMAIVSREALDDLDRQRALRKPRNSLLKKCLLLGREWLGGALDSRIRAQQLDLLLASEHKAKLEVLLPPHKTAGDAVVAWRDAVAAAQQAQQGVAAEVGPQLEKQRERLAARQADLEELMEREQEAGAAQGEAGEEGEEEEEPPRAQQGAAAGGAAGGRGAAGARGGGGSRPPRAGGKRGNGGAGGAGGAGAAGGSKRART</sequence>
<feature type="compositionally biased region" description="Low complexity" evidence="1">
    <location>
        <begin position="429"/>
        <end position="455"/>
    </location>
</feature>
<dbReference type="Proteomes" id="UP000650467">
    <property type="component" value="Unassembled WGS sequence"/>
</dbReference>
<name>A0A835W0R8_CHLIN</name>
<feature type="region of interest" description="Disordered" evidence="1">
    <location>
        <begin position="336"/>
        <end position="358"/>
    </location>
</feature>
<feature type="compositionally biased region" description="Gly residues" evidence="1">
    <location>
        <begin position="987"/>
        <end position="1006"/>
    </location>
</feature>
<feature type="compositionally biased region" description="Gly residues" evidence="1">
    <location>
        <begin position="1014"/>
        <end position="1030"/>
    </location>
</feature>
<comment type="caution">
    <text evidence="2">The sequence shown here is derived from an EMBL/GenBank/DDBJ whole genome shotgun (WGS) entry which is preliminary data.</text>
</comment>
<dbReference type="PANTHER" id="PTHR22640">
    <property type="entry name" value="STRUCTURAL MAINTENANCE OF CHROMOSOMES FLEXIBLE HINGE DOMAIN-CONTAINING PROTEIN 1"/>
    <property type="match status" value="1"/>
</dbReference>
<feature type="region of interest" description="Disordered" evidence="1">
    <location>
        <begin position="957"/>
        <end position="1037"/>
    </location>
</feature>
<proteinExistence type="predicted"/>
<keyword evidence="3" id="KW-1185">Reference proteome</keyword>
<organism evidence="2 3">
    <name type="scientific">Chlamydomonas incerta</name>
    <dbReference type="NCBI Taxonomy" id="51695"/>
    <lineage>
        <taxon>Eukaryota</taxon>
        <taxon>Viridiplantae</taxon>
        <taxon>Chlorophyta</taxon>
        <taxon>core chlorophytes</taxon>
        <taxon>Chlorophyceae</taxon>
        <taxon>CS clade</taxon>
        <taxon>Chlamydomonadales</taxon>
        <taxon>Chlamydomonadaceae</taxon>
        <taxon>Chlamydomonas</taxon>
    </lineage>
</organism>
<evidence type="ECO:0000313" key="3">
    <source>
        <dbReference type="Proteomes" id="UP000650467"/>
    </source>
</evidence>
<dbReference type="AlphaFoldDB" id="A0A835W0R8"/>
<feature type="compositionally biased region" description="Basic and acidic residues" evidence="1">
    <location>
        <begin position="520"/>
        <end position="553"/>
    </location>
</feature>
<feature type="compositionally biased region" description="Acidic residues" evidence="1">
    <location>
        <begin position="969"/>
        <end position="978"/>
    </location>
</feature>
<dbReference type="EMBL" id="JAEHOC010000023">
    <property type="protein sequence ID" value="KAG2431891.1"/>
    <property type="molecule type" value="Genomic_DNA"/>
</dbReference>
<protein>
    <submittedName>
        <fullName evidence="2">Uncharacterized protein</fullName>
    </submittedName>
</protein>
<evidence type="ECO:0000313" key="2">
    <source>
        <dbReference type="EMBL" id="KAG2431891.1"/>
    </source>
</evidence>